<sequence length="131" mass="14907">NRKKEKEEPEKIVAEEKKEPPRLVCPPPPSRSYLPPADLQSRLQSHVREVFGASLPEQWQQAPLDDLKRKYHLLSQLAAELGHAVPNSQLHLMRTAGDVLDFYSTPVKDASKLDELCAAKLPHNLKIMRKQ</sequence>
<comment type="similarity">
    <text evidence="2">Belongs to the mitochondrion-specific ribosomal protein mL50 family.</text>
</comment>
<dbReference type="PANTHER" id="PTHR31542:SF1">
    <property type="entry name" value="LARGE RIBOSOMAL SUBUNIT PROTEIN ML50"/>
    <property type="match status" value="1"/>
</dbReference>
<keyword evidence="3" id="KW-0689">Ribosomal protein</keyword>
<organism evidence="9 10">
    <name type="scientific">Calypte anna</name>
    <name type="common">Anna's hummingbird</name>
    <name type="synonym">Archilochus anna</name>
    <dbReference type="NCBI Taxonomy" id="9244"/>
    <lineage>
        <taxon>Eukaryota</taxon>
        <taxon>Metazoa</taxon>
        <taxon>Chordata</taxon>
        <taxon>Craniata</taxon>
        <taxon>Vertebrata</taxon>
        <taxon>Euteleostomi</taxon>
        <taxon>Archelosauria</taxon>
        <taxon>Archosauria</taxon>
        <taxon>Dinosauria</taxon>
        <taxon>Saurischia</taxon>
        <taxon>Theropoda</taxon>
        <taxon>Coelurosauria</taxon>
        <taxon>Aves</taxon>
        <taxon>Neognathae</taxon>
        <taxon>Neoaves</taxon>
        <taxon>Strisores</taxon>
        <taxon>Apodiformes</taxon>
        <taxon>Trochilidae</taxon>
        <taxon>Calypte</taxon>
    </lineage>
</organism>
<evidence type="ECO:0000256" key="5">
    <source>
        <dbReference type="ARBA" id="ARBA00023274"/>
    </source>
</evidence>
<evidence type="ECO:0000256" key="8">
    <source>
        <dbReference type="SAM" id="MobiDB-lite"/>
    </source>
</evidence>
<evidence type="ECO:0000313" key="9">
    <source>
        <dbReference type="EMBL" id="KFP02874.1"/>
    </source>
</evidence>
<evidence type="ECO:0000256" key="4">
    <source>
        <dbReference type="ARBA" id="ARBA00023128"/>
    </source>
</evidence>
<evidence type="ECO:0000256" key="3">
    <source>
        <dbReference type="ARBA" id="ARBA00022980"/>
    </source>
</evidence>
<keyword evidence="5" id="KW-0687">Ribonucleoprotein</keyword>
<dbReference type="STRING" id="9244.A0A091I2Y3"/>
<accession>A0A091I2Y3</accession>
<name>A0A091I2Y3_CALAN</name>
<evidence type="ECO:0000256" key="2">
    <source>
        <dbReference type="ARBA" id="ARBA00008860"/>
    </source>
</evidence>
<feature type="non-terminal residue" evidence="9">
    <location>
        <position position="131"/>
    </location>
</feature>
<dbReference type="AlphaFoldDB" id="A0A091I2Y3"/>
<evidence type="ECO:0000256" key="1">
    <source>
        <dbReference type="ARBA" id="ARBA00004173"/>
    </source>
</evidence>
<keyword evidence="4" id="KW-0496">Mitochondrion</keyword>
<feature type="non-terminal residue" evidence="9">
    <location>
        <position position="1"/>
    </location>
</feature>
<evidence type="ECO:0000256" key="6">
    <source>
        <dbReference type="ARBA" id="ARBA00035183"/>
    </source>
</evidence>
<dbReference type="Pfam" id="PF10501">
    <property type="entry name" value="Ribosomal_L50"/>
    <property type="match status" value="1"/>
</dbReference>
<dbReference type="PANTHER" id="PTHR31542">
    <property type="entry name" value="39A RIBOSOMAL PROTEIN L50, MITOCHONDRIAL"/>
    <property type="match status" value="1"/>
</dbReference>
<evidence type="ECO:0000256" key="7">
    <source>
        <dbReference type="ARBA" id="ARBA00035398"/>
    </source>
</evidence>
<comment type="subcellular location">
    <subcellularLocation>
        <location evidence="1">Mitochondrion</location>
    </subcellularLocation>
</comment>
<dbReference type="InterPro" id="IPR018305">
    <property type="entry name" value="Ribosomal_m50"/>
</dbReference>
<feature type="compositionally biased region" description="Basic and acidic residues" evidence="8">
    <location>
        <begin position="1"/>
        <end position="21"/>
    </location>
</feature>
<gene>
    <name evidence="9" type="ORF">N300_14658</name>
</gene>
<dbReference type="GO" id="GO:0005762">
    <property type="term" value="C:mitochondrial large ribosomal subunit"/>
    <property type="evidence" value="ECO:0007669"/>
    <property type="project" value="TreeGrafter"/>
</dbReference>
<keyword evidence="10" id="KW-1185">Reference proteome</keyword>
<dbReference type="Proteomes" id="UP000054308">
    <property type="component" value="Unassembled WGS sequence"/>
</dbReference>
<reference evidence="9 10" key="1">
    <citation type="submission" date="2014-04" db="EMBL/GenBank/DDBJ databases">
        <title>Genome evolution of avian class.</title>
        <authorList>
            <person name="Zhang G."/>
            <person name="Li C."/>
        </authorList>
    </citation>
    <scope>NUCLEOTIDE SEQUENCE [LARGE SCALE GENOMIC DNA]</scope>
    <source>
        <strain evidence="9">BGI_N300</strain>
    </source>
</reference>
<evidence type="ECO:0000313" key="10">
    <source>
        <dbReference type="Proteomes" id="UP000054308"/>
    </source>
</evidence>
<protein>
    <recommendedName>
        <fullName evidence="6">Large ribosomal subunit protein mL50</fullName>
    </recommendedName>
    <alternativeName>
        <fullName evidence="7">39S ribosomal protein L50, mitochondrial</fullName>
    </alternativeName>
</protein>
<feature type="region of interest" description="Disordered" evidence="8">
    <location>
        <begin position="1"/>
        <end position="34"/>
    </location>
</feature>
<proteinExistence type="inferred from homology"/>
<dbReference type="EMBL" id="KL218158">
    <property type="protein sequence ID" value="KFP02874.1"/>
    <property type="molecule type" value="Genomic_DNA"/>
</dbReference>